<keyword evidence="4" id="KW-0411">Iron-sulfur</keyword>
<dbReference type="GO" id="GO:0046872">
    <property type="term" value="F:metal ion binding"/>
    <property type="evidence" value="ECO:0007669"/>
    <property type="project" value="UniProtKB-KW"/>
</dbReference>
<keyword evidence="1" id="KW-0004">4Fe-4S</keyword>
<gene>
    <name evidence="6" type="ORF">H9810_03860</name>
</gene>
<dbReference type="InterPro" id="IPR017896">
    <property type="entry name" value="4Fe4S_Fe-S-bd"/>
</dbReference>
<feature type="domain" description="4Fe-4S ferredoxin-type" evidence="5">
    <location>
        <begin position="21"/>
        <end position="50"/>
    </location>
</feature>
<proteinExistence type="predicted"/>
<dbReference type="Gene3D" id="3.30.70.20">
    <property type="match status" value="2"/>
</dbReference>
<sequence length="82" mass="8744">MVKSKAPNLRRLFVTAVKKRRKAVVEESACVACGCCVKVCRPGAIEVVRGTTARVNPQRCVGCGLCARECPASVITLQEVAP</sequence>
<dbReference type="Proteomes" id="UP000824031">
    <property type="component" value="Unassembled WGS sequence"/>
</dbReference>
<dbReference type="GO" id="GO:0051539">
    <property type="term" value="F:4 iron, 4 sulfur cluster binding"/>
    <property type="evidence" value="ECO:0007669"/>
    <property type="project" value="UniProtKB-KW"/>
</dbReference>
<dbReference type="PANTHER" id="PTHR43687:SF1">
    <property type="entry name" value="FERREDOXIN III"/>
    <property type="match status" value="1"/>
</dbReference>
<evidence type="ECO:0000256" key="4">
    <source>
        <dbReference type="ARBA" id="ARBA00023014"/>
    </source>
</evidence>
<evidence type="ECO:0000256" key="3">
    <source>
        <dbReference type="ARBA" id="ARBA00023004"/>
    </source>
</evidence>
<dbReference type="SUPFAM" id="SSF54862">
    <property type="entry name" value="4Fe-4S ferredoxins"/>
    <property type="match status" value="1"/>
</dbReference>
<organism evidence="6 7">
    <name type="scientific">Candidatus Gemmiger excrementavium</name>
    <dbReference type="NCBI Taxonomy" id="2838608"/>
    <lineage>
        <taxon>Bacteria</taxon>
        <taxon>Bacillati</taxon>
        <taxon>Bacillota</taxon>
        <taxon>Clostridia</taxon>
        <taxon>Eubacteriales</taxon>
        <taxon>Gemmiger</taxon>
    </lineage>
</organism>
<dbReference type="PROSITE" id="PS00198">
    <property type="entry name" value="4FE4S_FER_1"/>
    <property type="match status" value="1"/>
</dbReference>
<evidence type="ECO:0000313" key="7">
    <source>
        <dbReference type="Proteomes" id="UP000824031"/>
    </source>
</evidence>
<dbReference type="InterPro" id="IPR050572">
    <property type="entry name" value="Fe-S_Ferredoxin"/>
</dbReference>
<reference evidence="6" key="1">
    <citation type="journal article" date="2021" name="PeerJ">
        <title>Extensive microbial diversity within the chicken gut microbiome revealed by metagenomics and culture.</title>
        <authorList>
            <person name="Gilroy R."/>
            <person name="Ravi A."/>
            <person name="Getino M."/>
            <person name="Pursley I."/>
            <person name="Horton D.L."/>
            <person name="Alikhan N.F."/>
            <person name="Baker D."/>
            <person name="Gharbi K."/>
            <person name="Hall N."/>
            <person name="Watson M."/>
            <person name="Adriaenssens E.M."/>
            <person name="Foster-Nyarko E."/>
            <person name="Jarju S."/>
            <person name="Secka A."/>
            <person name="Antonio M."/>
            <person name="Oren A."/>
            <person name="Chaudhuri R.R."/>
            <person name="La Ragione R."/>
            <person name="Hildebrand F."/>
            <person name="Pallen M.J."/>
        </authorList>
    </citation>
    <scope>NUCLEOTIDE SEQUENCE</scope>
    <source>
        <strain evidence="6">3436</strain>
    </source>
</reference>
<evidence type="ECO:0000313" key="6">
    <source>
        <dbReference type="EMBL" id="HIZ47838.1"/>
    </source>
</evidence>
<evidence type="ECO:0000256" key="1">
    <source>
        <dbReference type="ARBA" id="ARBA00022485"/>
    </source>
</evidence>
<keyword evidence="3" id="KW-0408">Iron</keyword>
<feature type="domain" description="4Fe-4S ferredoxin-type" evidence="5">
    <location>
        <begin position="51"/>
        <end position="80"/>
    </location>
</feature>
<name>A0A9D2F1U5_9FIRM</name>
<dbReference type="InterPro" id="IPR017900">
    <property type="entry name" value="4Fe4S_Fe_S_CS"/>
</dbReference>
<dbReference type="PROSITE" id="PS51379">
    <property type="entry name" value="4FE4S_FER_2"/>
    <property type="match status" value="2"/>
</dbReference>
<dbReference type="PANTHER" id="PTHR43687">
    <property type="entry name" value="ADENYLYLSULFATE REDUCTASE, BETA SUBUNIT"/>
    <property type="match status" value="1"/>
</dbReference>
<accession>A0A9D2F1U5</accession>
<protein>
    <submittedName>
        <fullName evidence="6">4Fe-4S binding protein</fullName>
    </submittedName>
</protein>
<keyword evidence="2" id="KW-0479">Metal-binding</keyword>
<reference evidence="6" key="2">
    <citation type="submission" date="2021-04" db="EMBL/GenBank/DDBJ databases">
        <authorList>
            <person name="Gilroy R."/>
        </authorList>
    </citation>
    <scope>NUCLEOTIDE SEQUENCE</scope>
    <source>
        <strain evidence="6">3436</strain>
    </source>
</reference>
<dbReference type="AlphaFoldDB" id="A0A9D2F1U5"/>
<dbReference type="Pfam" id="PF14697">
    <property type="entry name" value="Fer4_21"/>
    <property type="match status" value="1"/>
</dbReference>
<comment type="caution">
    <text evidence="6">The sequence shown here is derived from an EMBL/GenBank/DDBJ whole genome shotgun (WGS) entry which is preliminary data.</text>
</comment>
<evidence type="ECO:0000256" key="2">
    <source>
        <dbReference type="ARBA" id="ARBA00022723"/>
    </source>
</evidence>
<evidence type="ECO:0000259" key="5">
    <source>
        <dbReference type="PROSITE" id="PS51379"/>
    </source>
</evidence>
<dbReference type="EMBL" id="DXBO01000050">
    <property type="protein sequence ID" value="HIZ47838.1"/>
    <property type="molecule type" value="Genomic_DNA"/>
</dbReference>